<dbReference type="Proteomes" id="UP000199138">
    <property type="component" value="Unassembled WGS sequence"/>
</dbReference>
<gene>
    <name evidence="2" type="ORF">SAMN05216480_12030</name>
</gene>
<feature type="domain" description="DUF7793" evidence="1">
    <location>
        <begin position="14"/>
        <end position="124"/>
    </location>
</feature>
<dbReference type="RefSeq" id="WP_093026458.1">
    <property type="nucleotide sequence ID" value="NZ_FPBK01000020.1"/>
</dbReference>
<reference evidence="3" key="1">
    <citation type="submission" date="2016-10" db="EMBL/GenBank/DDBJ databases">
        <authorList>
            <person name="Varghese N."/>
            <person name="Submissions S."/>
        </authorList>
    </citation>
    <scope>NUCLEOTIDE SEQUENCE [LARGE SCALE GENOMIC DNA]</scope>
    <source>
        <strain evidence="3">CGMCC 1.12333</strain>
    </source>
</reference>
<dbReference type="AlphaFoldDB" id="A0A1I7IRQ0"/>
<dbReference type="InterPro" id="IPR056695">
    <property type="entry name" value="DUF7793"/>
</dbReference>
<evidence type="ECO:0000259" key="1">
    <source>
        <dbReference type="Pfam" id="PF25056"/>
    </source>
</evidence>
<organism evidence="2 3">
    <name type="scientific">Pustulibacterium marinum</name>
    <dbReference type="NCBI Taxonomy" id="1224947"/>
    <lineage>
        <taxon>Bacteria</taxon>
        <taxon>Pseudomonadati</taxon>
        <taxon>Bacteroidota</taxon>
        <taxon>Flavobacteriia</taxon>
        <taxon>Flavobacteriales</taxon>
        <taxon>Flavobacteriaceae</taxon>
        <taxon>Pustulibacterium</taxon>
    </lineage>
</organism>
<protein>
    <recommendedName>
        <fullName evidence="1">DUF7793 domain-containing protein</fullName>
    </recommendedName>
</protein>
<keyword evidence="3" id="KW-1185">Reference proteome</keyword>
<name>A0A1I7IRQ0_9FLAO</name>
<dbReference type="Gene3D" id="3.40.970.30">
    <property type="entry name" value="yp_829618.1 like domains"/>
    <property type="match status" value="1"/>
</dbReference>
<dbReference type="Pfam" id="PF25056">
    <property type="entry name" value="DUF7793"/>
    <property type="match status" value="1"/>
</dbReference>
<dbReference type="STRING" id="1224947.SAMN05216480_12030"/>
<evidence type="ECO:0000313" key="2">
    <source>
        <dbReference type="EMBL" id="SFU75604.1"/>
    </source>
</evidence>
<dbReference type="OrthoDB" id="957652at2"/>
<evidence type="ECO:0000313" key="3">
    <source>
        <dbReference type="Proteomes" id="UP000199138"/>
    </source>
</evidence>
<proteinExistence type="predicted"/>
<sequence>MSLHNPQHTVAELYIQEGILFCIYQKKLLLNLSAAQWVVSQRLTLQMNRIMPVYCDISGIAKASKEVRDYMAIEGTTGIKALALVVSTPVSHAISEVFTLSSAPPIPTQTFCNRAEAIAFLQPFR</sequence>
<accession>A0A1I7IRQ0</accession>
<dbReference type="EMBL" id="FPBK01000020">
    <property type="protein sequence ID" value="SFU75604.1"/>
    <property type="molecule type" value="Genomic_DNA"/>
</dbReference>